<evidence type="ECO:0000256" key="1">
    <source>
        <dbReference type="SAM" id="Phobius"/>
    </source>
</evidence>
<accession>A0A7R9L9I3</accession>
<proteinExistence type="predicted"/>
<dbReference type="EMBL" id="OC914886">
    <property type="protein sequence ID" value="CAD7637212.1"/>
    <property type="molecule type" value="Genomic_DNA"/>
</dbReference>
<dbReference type="AlphaFoldDB" id="A0A7R9L9I3"/>
<dbReference type="Proteomes" id="UP000728032">
    <property type="component" value="Unassembled WGS sequence"/>
</dbReference>
<feature type="transmembrane region" description="Helical" evidence="1">
    <location>
        <begin position="6"/>
        <end position="24"/>
    </location>
</feature>
<reference evidence="2" key="1">
    <citation type="submission" date="2020-11" db="EMBL/GenBank/DDBJ databases">
        <authorList>
            <person name="Tran Van P."/>
        </authorList>
    </citation>
    <scope>NUCLEOTIDE SEQUENCE</scope>
</reference>
<organism evidence="2">
    <name type="scientific">Oppiella nova</name>
    <dbReference type="NCBI Taxonomy" id="334625"/>
    <lineage>
        <taxon>Eukaryota</taxon>
        <taxon>Metazoa</taxon>
        <taxon>Ecdysozoa</taxon>
        <taxon>Arthropoda</taxon>
        <taxon>Chelicerata</taxon>
        <taxon>Arachnida</taxon>
        <taxon>Acari</taxon>
        <taxon>Acariformes</taxon>
        <taxon>Sarcoptiformes</taxon>
        <taxon>Oribatida</taxon>
        <taxon>Brachypylina</taxon>
        <taxon>Oppioidea</taxon>
        <taxon>Oppiidae</taxon>
        <taxon>Oppiella</taxon>
    </lineage>
</organism>
<protein>
    <submittedName>
        <fullName evidence="2">Uncharacterized protein</fullName>
    </submittedName>
</protein>
<gene>
    <name evidence="2" type="ORF">ONB1V03_LOCUS681</name>
</gene>
<name>A0A7R9L9I3_9ACAR</name>
<dbReference type="EMBL" id="CAJPVJ010000061">
    <property type="protein sequence ID" value="CAG2159959.1"/>
    <property type="molecule type" value="Genomic_DNA"/>
</dbReference>
<evidence type="ECO:0000313" key="3">
    <source>
        <dbReference type="Proteomes" id="UP000728032"/>
    </source>
</evidence>
<evidence type="ECO:0000313" key="2">
    <source>
        <dbReference type="EMBL" id="CAD7637212.1"/>
    </source>
</evidence>
<sequence length="118" mass="13945">MQMHIPVVIEITLLWLSMICFLSIDTKSLGKYSLKDEFNDENNGLDNNLWLTSNQRNANTRQRSGQNDMPLKQQIYNHLFRMRRKFPEIDSKGFDEDVFDEGFGDFSTMKKRKTPYNS</sequence>
<keyword evidence="1" id="KW-1133">Transmembrane helix</keyword>
<keyword evidence="1" id="KW-0812">Transmembrane</keyword>
<keyword evidence="1" id="KW-0472">Membrane</keyword>
<keyword evidence="3" id="KW-1185">Reference proteome</keyword>